<protein>
    <submittedName>
        <fullName evidence="2">Uncharacterized protein</fullName>
    </submittedName>
</protein>
<evidence type="ECO:0000256" key="1">
    <source>
        <dbReference type="SAM" id="MobiDB-lite"/>
    </source>
</evidence>
<dbReference type="EMBL" id="AP028916">
    <property type="protein sequence ID" value="BES97255.1"/>
    <property type="molecule type" value="Genomic_DNA"/>
</dbReference>
<dbReference type="Proteomes" id="UP001307889">
    <property type="component" value="Chromosome 8"/>
</dbReference>
<evidence type="ECO:0000313" key="2">
    <source>
        <dbReference type="EMBL" id="BES97255.1"/>
    </source>
</evidence>
<proteinExistence type="predicted"/>
<feature type="compositionally biased region" description="Low complexity" evidence="1">
    <location>
        <begin position="23"/>
        <end position="46"/>
    </location>
</feature>
<name>A0ABN7AYJ0_9HEMI</name>
<organism evidence="2 3">
    <name type="scientific">Nesidiocoris tenuis</name>
    <dbReference type="NCBI Taxonomy" id="355587"/>
    <lineage>
        <taxon>Eukaryota</taxon>
        <taxon>Metazoa</taxon>
        <taxon>Ecdysozoa</taxon>
        <taxon>Arthropoda</taxon>
        <taxon>Hexapoda</taxon>
        <taxon>Insecta</taxon>
        <taxon>Pterygota</taxon>
        <taxon>Neoptera</taxon>
        <taxon>Paraneoptera</taxon>
        <taxon>Hemiptera</taxon>
        <taxon>Heteroptera</taxon>
        <taxon>Panheteroptera</taxon>
        <taxon>Cimicomorpha</taxon>
        <taxon>Miridae</taxon>
        <taxon>Dicyphina</taxon>
        <taxon>Nesidiocoris</taxon>
    </lineage>
</organism>
<evidence type="ECO:0000313" key="3">
    <source>
        <dbReference type="Proteomes" id="UP001307889"/>
    </source>
</evidence>
<sequence length="98" mass="10270">MLNALFIQLTTSSRTAPGSTNLPQSSPDRSSSGPSRFGRGMSADVGGNVGRGVGGLSQVMSHHSIRGSSMSAVPTSEGIASVRMEMLQIKVMYHSQLF</sequence>
<feature type="region of interest" description="Disordered" evidence="1">
    <location>
        <begin position="9"/>
        <end position="53"/>
    </location>
</feature>
<accession>A0ABN7AYJ0</accession>
<keyword evidence="3" id="KW-1185">Reference proteome</keyword>
<reference evidence="2 3" key="1">
    <citation type="submission" date="2023-09" db="EMBL/GenBank/DDBJ databases">
        <title>Nesidiocoris tenuis whole genome shotgun sequence.</title>
        <authorList>
            <person name="Shibata T."/>
            <person name="Shimoda M."/>
            <person name="Kobayashi T."/>
            <person name="Uehara T."/>
        </authorList>
    </citation>
    <scope>NUCLEOTIDE SEQUENCE [LARGE SCALE GENOMIC DNA]</scope>
    <source>
        <strain evidence="2 3">Japan</strain>
    </source>
</reference>
<feature type="compositionally biased region" description="Polar residues" evidence="1">
    <location>
        <begin position="9"/>
        <end position="22"/>
    </location>
</feature>
<gene>
    <name evidence="2" type="ORF">NTJ_10070</name>
</gene>